<gene>
    <name evidence="2" type="ordered locus">Snas_5522</name>
</gene>
<proteinExistence type="predicted"/>
<sequence length="371" mass="40916">MKRSTLLKAGLGAVGGAAVLGGGALAYASGDSSGKKETRAGVTVKKIADLTGNDNTIKFGVNGTDLGIPVVTPQGKNLYIFGDSYEGPKPTPEDANWRSPIGLFSGTTDLPSGLVFDGAIGGEVARQLWDYQHNNGEFSTVLPSDIITIGDTMFLQVMVHGEKLGDVLRSEIWSSKDEGESWQDTQARWAGDVHGGRMQQLTWALDDDDMVYVFSSRFDRSVGFILHRVHKDAIADTNAYEWWGWDEGTKKWDWNIGTPGEVWTQPTGEMCLRRLEGKWVMTWFNASQGKESIDGLVFDKPNDDLTKAHHKQLILNTPWGQEDDSHVAQLYGGYIIPGSTINDLHLVVSQWKTDDHSVYRSMQHRVQGLAD</sequence>
<dbReference type="OrthoDB" id="4789771at2"/>
<keyword evidence="3" id="KW-1185">Reference proteome</keyword>
<dbReference type="KEGG" id="sna:Snas_5522"/>
<dbReference type="eggNOG" id="COG0739">
    <property type="taxonomic scope" value="Bacteria"/>
</dbReference>
<dbReference type="HOGENOM" id="CLU_047934_1_0_11"/>
<dbReference type="RefSeq" id="WP_013020724.1">
    <property type="nucleotide sequence ID" value="NC_013947.1"/>
</dbReference>
<dbReference type="Proteomes" id="UP000000844">
    <property type="component" value="Chromosome"/>
</dbReference>
<dbReference type="InterPro" id="IPR025442">
    <property type="entry name" value="DUF4185"/>
</dbReference>
<evidence type="ECO:0000313" key="3">
    <source>
        <dbReference type="Proteomes" id="UP000000844"/>
    </source>
</evidence>
<reference evidence="2 3" key="1">
    <citation type="journal article" date="2009" name="Stand. Genomic Sci.">
        <title>Complete genome sequence of Stackebrandtia nassauensis type strain (LLR-40K-21).</title>
        <authorList>
            <person name="Munk C."/>
            <person name="Lapidus A."/>
            <person name="Copeland A."/>
            <person name="Jando M."/>
            <person name="Mayilraj S."/>
            <person name="Glavina Del Rio T."/>
            <person name="Nolan M."/>
            <person name="Chen F."/>
            <person name="Lucas S."/>
            <person name="Tice H."/>
            <person name="Cheng J.F."/>
            <person name="Han C."/>
            <person name="Detter J.C."/>
            <person name="Bruce D."/>
            <person name="Goodwin L."/>
            <person name="Chain P."/>
            <person name="Pitluck S."/>
            <person name="Goker M."/>
            <person name="Ovchinikova G."/>
            <person name="Pati A."/>
            <person name="Ivanova N."/>
            <person name="Mavromatis K."/>
            <person name="Chen A."/>
            <person name="Palaniappan K."/>
            <person name="Land M."/>
            <person name="Hauser L."/>
            <person name="Chang Y.J."/>
            <person name="Jeffries C.D."/>
            <person name="Bristow J."/>
            <person name="Eisen J.A."/>
            <person name="Markowitz V."/>
            <person name="Hugenholtz P."/>
            <person name="Kyrpides N.C."/>
            <person name="Klenk H.P."/>
        </authorList>
    </citation>
    <scope>NUCLEOTIDE SEQUENCE [LARGE SCALE GENOMIC DNA]</scope>
    <source>
        <strain evidence="3">DSM 44728 / CIP 108903 / NRRL B-16338 / NBRC 102104 / LLR-40K-21</strain>
    </source>
</reference>
<dbReference type="Pfam" id="PF13810">
    <property type="entry name" value="DUF4185"/>
    <property type="match status" value="1"/>
</dbReference>
<name>D3PW32_STANL</name>
<organism evidence="2 3">
    <name type="scientific">Stackebrandtia nassauensis (strain DSM 44728 / CIP 108903 / NRRL B-16338 / NBRC 102104 / LLR-40K-21)</name>
    <dbReference type="NCBI Taxonomy" id="446470"/>
    <lineage>
        <taxon>Bacteria</taxon>
        <taxon>Bacillati</taxon>
        <taxon>Actinomycetota</taxon>
        <taxon>Actinomycetes</taxon>
        <taxon>Glycomycetales</taxon>
        <taxon>Glycomycetaceae</taxon>
        <taxon>Stackebrandtia</taxon>
    </lineage>
</organism>
<protein>
    <recommendedName>
        <fullName evidence="1">DUF4185 domain-containing protein</fullName>
    </recommendedName>
</protein>
<dbReference type="STRING" id="446470.Snas_5522"/>
<evidence type="ECO:0000259" key="1">
    <source>
        <dbReference type="Pfam" id="PF13810"/>
    </source>
</evidence>
<dbReference type="AlphaFoldDB" id="D3PW32"/>
<feature type="domain" description="DUF4185" evidence="1">
    <location>
        <begin position="53"/>
        <end position="365"/>
    </location>
</feature>
<dbReference type="EMBL" id="CP001778">
    <property type="protein sequence ID" value="ADD45153.1"/>
    <property type="molecule type" value="Genomic_DNA"/>
</dbReference>
<accession>D3PW32</accession>
<evidence type="ECO:0000313" key="2">
    <source>
        <dbReference type="EMBL" id="ADD45153.1"/>
    </source>
</evidence>